<organism evidence="3">
    <name type="scientific">Corethron hystrix</name>
    <dbReference type="NCBI Taxonomy" id="216773"/>
    <lineage>
        <taxon>Eukaryota</taxon>
        <taxon>Sar</taxon>
        <taxon>Stramenopiles</taxon>
        <taxon>Ochrophyta</taxon>
        <taxon>Bacillariophyta</taxon>
        <taxon>Coscinodiscophyceae</taxon>
        <taxon>Corethrophycidae</taxon>
        <taxon>Corethrales</taxon>
        <taxon>Corethraceae</taxon>
        <taxon>Corethron</taxon>
    </lineage>
</organism>
<dbReference type="EMBL" id="HBFR01031601">
    <property type="protein sequence ID" value="CAD8895708.1"/>
    <property type="molecule type" value="Transcribed_RNA"/>
</dbReference>
<evidence type="ECO:0000313" key="3">
    <source>
        <dbReference type="EMBL" id="CAD8895708.1"/>
    </source>
</evidence>
<evidence type="ECO:0000256" key="1">
    <source>
        <dbReference type="SAM" id="MobiDB-lite"/>
    </source>
</evidence>
<feature type="region of interest" description="Disordered" evidence="1">
    <location>
        <begin position="38"/>
        <end position="60"/>
    </location>
</feature>
<reference evidence="3" key="1">
    <citation type="submission" date="2021-01" db="EMBL/GenBank/DDBJ databases">
        <authorList>
            <person name="Corre E."/>
            <person name="Pelletier E."/>
            <person name="Niang G."/>
            <person name="Scheremetjew M."/>
            <person name="Finn R."/>
            <person name="Kale V."/>
            <person name="Holt S."/>
            <person name="Cochrane G."/>
            <person name="Meng A."/>
            <person name="Brown T."/>
            <person name="Cohen L."/>
        </authorList>
    </citation>
    <scope>NUCLEOTIDE SEQUENCE</scope>
    <source>
        <strain evidence="3">308</strain>
    </source>
</reference>
<gene>
    <name evidence="3" type="ORF">CHYS00102_LOCUS22922</name>
</gene>
<keyword evidence="2" id="KW-0812">Transmembrane</keyword>
<dbReference type="AlphaFoldDB" id="A0A7S1BTL7"/>
<feature type="transmembrane region" description="Helical" evidence="2">
    <location>
        <begin position="78"/>
        <end position="98"/>
    </location>
</feature>
<accession>A0A7S1BTL7</accession>
<protein>
    <submittedName>
        <fullName evidence="3">Uncharacterized protein</fullName>
    </submittedName>
</protein>
<feature type="region of interest" description="Disordered" evidence="1">
    <location>
        <begin position="1"/>
        <end position="26"/>
    </location>
</feature>
<feature type="transmembrane region" description="Helical" evidence="2">
    <location>
        <begin position="110"/>
        <end position="131"/>
    </location>
</feature>
<keyword evidence="2" id="KW-1133">Transmembrane helix</keyword>
<sequence length="278" mass="30076">MAQSTMKEAESTEMASLVTEEEEAKSFEMTRLAAAKLDREEVGRERGEDADRRSLLPRAVGAPVPPPPTDWYGHLGKAVFLATGVYWGVSMQLMVYAGAARYPLALLPNLTWYISMFGALLPGRLVACRCADGALTMRFGRRPPSPGRARGAPRLFPRWDPLWRNGPLVVASVCDWLGTVGLTVGLTLSGSAIFGIVFSSVSIWAALFARCVRLEPSGPDPGLVFHKFPRSFGRVLVISIPRLRAAIDAAPMRSVPLLFVISVGCCSAACSLAPSWRA</sequence>
<feature type="transmembrane region" description="Helical" evidence="2">
    <location>
        <begin position="257"/>
        <end position="276"/>
    </location>
</feature>
<proteinExistence type="predicted"/>
<feature type="compositionally biased region" description="Basic and acidic residues" evidence="1">
    <location>
        <begin position="38"/>
        <end position="54"/>
    </location>
</feature>
<keyword evidence="2" id="KW-0472">Membrane</keyword>
<name>A0A7S1BTL7_9STRA</name>
<evidence type="ECO:0000256" key="2">
    <source>
        <dbReference type="SAM" id="Phobius"/>
    </source>
</evidence>